<dbReference type="Pfam" id="PF00024">
    <property type="entry name" value="PAN_1"/>
    <property type="match status" value="1"/>
</dbReference>
<dbReference type="EMBL" id="CAJNOM010000059">
    <property type="protein sequence ID" value="CAF0948886.1"/>
    <property type="molecule type" value="Genomic_DNA"/>
</dbReference>
<dbReference type="Gene3D" id="3.40.50.1820">
    <property type="entry name" value="alpha/beta hydrolase"/>
    <property type="match status" value="1"/>
</dbReference>
<evidence type="ECO:0008006" key="7">
    <source>
        <dbReference type="Google" id="ProtNLM"/>
    </source>
</evidence>
<dbReference type="Pfam" id="PF00326">
    <property type="entry name" value="Peptidase_S9"/>
    <property type="match status" value="1"/>
</dbReference>
<gene>
    <name evidence="5" type="ORF">QVE165_LOCUS12097</name>
</gene>
<name>A0A814CTG2_9BILA</name>
<dbReference type="InterPro" id="IPR011042">
    <property type="entry name" value="6-blade_b-propeller_TolB-like"/>
</dbReference>
<dbReference type="SUPFAM" id="SSF82171">
    <property type="entry name" value="DPP6 N-terminal domain-like"/>
    <property type="match status" value="1"/>
</dbReference>
<dbReference type="Gene3D" id="2.120.10.30">
    <property type="entry name" value="TolB, C-terminal domain"/>
    <property type="match status" value="4"/>
</dbReference>
<dbReference type="SUPFAM" id="SSF101898">
    <property type="entry name" value="NHL repeat"/>
    <property type="match status" value="1"/>
</dbReference>
<accession>A0A814CTG2</accession>
<feature type="signal peptide" evidence="2">
    <location>
        <begin position="1"/>
        <end position="17"/>
    </location>
</feature>
<dbReference type="AlphaFoldDB" id="A0A814CTG2"/>
<organism evidence="5 6">
    <name type="scientific">Adineta steineri</name>
    <dbReference type="NCBI Taxonomy" id="433720"/>
    <lineage>
        <taxon>Eukaryota</taxon>
        <taxon>Metazoa</taxon>
        <taxon>Spiralia</taxon>
        <taxon>Gnathifera</taxon>
        <taxon>Rotifera</taxon>
        <taxon>Eurotatoria</taxon>
        <taxon>Bdelloidea</taxon>
        <taxon>Adinetida</taxon>
        <taxon>Adinetidae</taxon>
        <taxon>Adineta</taxon>
    </lineage>
</organism>
<dbReference type="InterPro" id="IPR001375">
    <property type="entry name" value="Peptidase_S9_cat"/>
</dbReference>
<dbReference type="CDD" id="cd05819">
    <property type="entry name" value="NHL"/>
    <property type="match status" value="1"/>
</dbReference>
<dbReference type="GO" id="GO:0006508">
    <property type="term" value="P:proteolysis"/>
    <property type="evidence" value="ECO:0007669"/>
    <property type="project" value="InterPro"/>
</dbReference>
<keyword evidence="6" id="KW-1185">Reference proteome</keyword>
<dbReference type="SUPFAM" id="SSF53474">
    <property type="entry name" value="alpha/beta-Hydrolases"/>
    <property type="match status" value="1"/>
</dbReference>
<feature type="chain" id="PRO_5032608285" description="Peptidase S9 prolyl oligopeptidase catalytic domain-containing protein" evidence="2">
    <location>
        <begin position="18"/>
        <end position="1110"/>
    </location>
</feature>
<dbReference type="PANTHER" id="PTHR42776">
    <property type="entry name" value="SERINE PEPTIDASE S9 FAMILY MEMBER"/>
    <property type="match status" value="1"/>
</dbReference>
<keyword evidence="1" id="KW-0378">Hydrolase</keyword>
<sequence length="1110" mass="125028">MPLYILLILQLFSCVSTENKTRLTFDECFDYTTFPLLAFSPTGQHLLIQTRRSSWNTSSFENTLWLYDIQNQTKKIITTNLHKSIKPQWLPSGNFIALFPNNHSSINRTDDQQYIYLYSLISDELLPINIGKDVPSTFTWSSNDSSLYFVTTNMESIVDKNDEWKDVNQYRQNLMHKSSTIYRIDFDFNDLSLPVEKQIIRNVSTLIGQLLYTSFEEKLIFTSVATLMENSDGFEIYSIDLRNTSTLSKLTNNEAIEFELQLSIDGQHVLFRTLSLNSNKGKLNNTQFRLHSLNLINGQITRLAENFHGSINGHAFKHDSSIYILGQLGTEVQIYTQHLPMKDLIQHNGWNGTYESIILSHDNESIAFVYSSFEKPMEVYFINNINQLKLAQVITNENNLFTQRNLPQTKVYRWINKDDHQTIEGILHYPPGKFESKNLPLLSSLAASEGWLVLEPNYRGSTGYGDEFLNEIRYKPVSRPGKDILYGIDQLIQDGIVDQYKLAIGEHSYGGFLTNWLITQTKRFNAALSGAGTIDYTSMWGMSDMPVLLHYLFGGFPWEVPYIYQNETPIYQLDRVRTPTHIVTGENDIRVPASQSYIFERGLNYLGIPVKLITFPKQGHSLTNNPWHGKIKVREELKWLQKYGNQSLNYIELSDTSRPPLFTYTTKRSLYCSAECHKRITCRTFDFDADSLQCRLWEMDNTTGSIVASPSKPRSSVGSVQISPNNYVNIHNQSCSHCDQSRYEICNVNTSTCQCPPFTYWNNGMCMTQLFQGQLCSHADACRTDLNLSCQPSCDFTYRCSVLPTAGIGLTVAGFCNGSTDAGALGVMGPWGIYVSPFDGILYVTNFDLPRFQSFLPFSRIGSTILSNGLDSPEDIFVDSSHNIYMSEYYIGQGIMYIRRPGMNLTSFPPIGQSGSSCSLTGLYQVIGVVVDQFGNIYAAPARCYMIVKWVPNSTTGILVAGNPGHIGTGSNGLNWPRFMHLDEVRGALYVADTDNNRIQKFMIGGNGTGITVAGGNGPGLNLNQLNGASGVWVTRNGQTLYIADTNNNRVMRWNIGDTQGSVVAGSASGVAGKTNTLLSYPGDVALDPTETYLYISDYNNNRVQRFVLQ</sequence>
<proteinExistence type="predicted"/>
<comment type="caution">
    <text evidence="5">The sequence shown here is derived from an EMBL/GenBank/DDBJ whole genome shotgun (WGS) entry which is preliminary data.</text>
</comment>
<evidence type="ECO:0000259" key="4">
    <source>
        <dbReference type="Pfam" id="PF00326"/>
    </source>
</evidence>
<dbReference type="GO" id="GO:0004252">
    <property type="term" value="F:serine-type endopeptidase activity"/>
    <property type="evidence" value="ECO:0007669"/>
    <property type="project" value="TreeGrafter"/>
</dbReference>
<evidence type="ECO:0000259" key="3">
    <source>
        <dbReference type="Pfam" id="PF00024"/>
    </source>
</evidence>
<dbReference type="SUPFAM" id="SSF57414">
    <property type="entry name" value="Hairpin loop containing domain-like"/>
    <property type="match status" value="1"/>
</dbReference>
<protein>
    <recommendedName>
        <fullName evidence="7">Peptidase S9 prolyl oligopeptidase catalytic domain-containing protein</fullName>
    </recommendedName>
</protein>
<dbReference type="Proteomes" id="UP000663832">
    <property type="component" value="Unassembled WGS sequence"/>
</dbReference>
<keyword evidence="2" id="KW-0732">Signal</keyword>
<feature type="domain" description="Peptidase S9 prolyl oligopeptidase catalytic" evidence="4">
    <location>
        <begin position="444"/>
        <end position="644"/>
    </location>
</feature>
<dbReference type="InterPro" id="IPR029058">
    <property type="entry name" value="AB_hydrolase_fold"/>
</dbReference>
<dbReference type="Gene3D" id="2.40.10.500">
    <property type="match status" value="1"/>
</dbReference>
<reference evidence="5" key="1">
    <citation type="submission" date="2021-02" db="EMBL/GenBank/DDBJ databases">
        <authorList>
            <person name="Nowell W R."/>
        </authorList>
    </citation>
    <scope>NUCLEOTIDE SEQUENCE</scope>
</reference>
<evidence type="ECO:0000256" key="1">
    <source>
        <dbReference type="ARBA" id="ARBA00022801"/>
    </source>
</evidence>
<evidence type="ECO:0000313" key="5">
    <source>
        <dbReference type="EMBL" id="CAF0948886.1"/>
    </source>
</evidence>
<feature type="domain" description="Apple" evidence="3">
    <location>
        <begin position="665"/>
        <end position="707"/>
    </location>
</feature>
<dbReference type="InterPro" id="IPR003609">
    <property type="entry name" value="Pan_app"/>
</dbReference>
<evidence type="ECO:0000256" key="2">
    <source>
        <dbReference type="SAM" id="SignalP"/>
    </source>
</evidence>
<dbReference type="PANTHER" id="PTHR42776:SF27">
    <property type="entry name" value="DIPEPTIDYL PEPTIDASE FAMILY MEMBER 6"/>
    <property type="match status" value="1"/>
</dbReference>
<evidence type="ECO:0000313" key="6">
    <source>
        <dbReference type="Proteomes" id="UP000663832"/>
    </source>
</evidence>
<dbReference type="OrthoDB" id="416344at2759"/>